<evidence type="ECO:0000259" key="1">
    <source>
        <dbReference type="Pfam" id="PF07238"/>
    </source>
</evidence>
<organism evidence="2 3">
    <name type="scientific">Desulfonema magnum</name>
    <dbReference type="NCBI Taxonomy" id="45655"/>
    <lineage>
        <taxon>Bacteria</taxon>
        <taxon>Pseudomonadati</taxon>
        <taxon>Thermodesulfobacteriota</taxon>
        <taxon>Desulfobacteria</taxon>
        <taxon>Desulfobacterales</taxon>
        <taxon>Desulfococcaceae</taxon>
        <taxon>Desulfonema</taxon>
    </lineage>
</organism>
<evidence type="ECO:0000313" key="3">
    <source>
        <dbReference type="Proteomes" id="UP000663722"/>
    </source>
</evidence>
<dbReference type="KEGG" id="dmm:dnm_040000"/>
<feature type="domain" description="PilZ" evidence="1">
    <location>
        <begin position="57"/>
        <end position="140"/>
    </location>
</feature>
<dbReference type="AlphaFoldDB" id="A0A975BM03"/>
<dbReference type="Gene3D" id="2.40.10.220">
    <property type="entry name" value="predicted glycosyltransferase like domains"/>
    <property type="match status" value="1"/>
</dbReference>
<proteinExistence type="predicted"/>
<dbReference type="SUPFAM" id="SSF141371">
    <property type="entry name" value="PilZ domain-like"/>
    <property type="match status" value="1"/>
</dbReference>
<dbReference type="GO" id="GO:0035438">
    <property type="term" value="F:cyclic-di-GMP binding"/>
    <property type="evidence" value="ECO:0007669"/>
    <property type="project" value="InterPro"/>
</dbReference>
<dbReference type="Proteomes" id="UP000663722">
    <property type="component" value="Chromosome"/>
</dbReference>
<name>A0A975BM03_9BACT</name>
<dbReference type="InterPro" id="IPR009875">
    <property type="entry name" value="PilZ_domain"/>
</dbReference>
<keyword evidence="3" id="KW-1185">Reference proteome</keyword>
<dbReference type="EMBL" id="CP061800">
    <property type="protein sequence ID" value="QTA87961.1"/>
    <property type="molecule type" value="Genomic_DNA"/>
</dbReference>
<sequence>MTETKKVFINNDNLATFVCPECNKATTADVSDQMQVNKVVKIQHTCACGYSQTVLLERRKYYRKYVNIPGEYFLNQKKMPMTVRDLSRSGLKFELTEERRLKVGDKLVVQFVLDNPQHTRIQKEVIIKKISGLYIGTEFCSRDPNNPIDKAYDVAIGFYTFS</sequence>
<evidence type="ECO:0000313" key="2">
    <source>
        <dbReference type="EMBL" id="QTA87961.1"/>
    </source>
</evidence>
<dbReference type="RefSeq" id="WP_207682941.1">
    <property type="nucleotide sequence ID" value="NZ_CP061800.1"/>
</dbReference>
<reference evidence="2" key="1">
    <citation type="journal article" date="2021" name="Microb. Physiol.">
        <title>Proteogenomic Insights into the Physiology of Marine, Sulfate-Reducing, Filamentous Desulfonema limicola and Desulfonema magnum.</title>
        <authorList>
            <person name="Schnaars V."/>
            <person name="Wohlbrand L."/>
            <person name="Scheve S."/>
            <person name="Hinrichs C."/>
            <person name="Reinhardt R."/>
            <person name="Rabus R."/>
        </authorList>
    </citation>
    <scope>NUCLEOTIDE SEQUENCE</scope>
    <source>
        <strain evidence="2">4be13</strain>
    </source>
</reference>
<accession>A0A975BM03</accession>
<gene>
    <name evidence="2" type="ORF">dnm_040000</name>
</gene>
<dbReference type="Pfam" id="PF07238">
    <property type="entry name" value="PilZ"/>
    <property type="match status" value="1"/>
</dbReference>
<protein>
    <submittedName>
        <fullName evidence="2">PilZ domain-containing protein</fullName>
    </submittedName>
</protein>